<dbReference type="Proteomes" id="UP000192708">
    <property type="component" value="Unassembled WGS sequence"/>
</dbReference>
<keyword evidence="4 5" id="KW-0694">RNA-binding</keyword>
<keyword evidence="2 5" id="KW-0690">Ribosome biogenesis</keyword>
<evidence type="ECO:0000256" key="4">
    <source>
        <dbReference type="ARBA" id="ARBA00022884"/>
    </source>
</evidence>
<proteinExistence type="inferred from homology"/>
<dbReference type="NCBIfam" id="NF003593">
    <property type="entry name" value="PRK05255.1-1"/>
    <property type="match status" value="1"/>
</dbReference>
<keyword evidence="1 5" id="KW-0963">Cytoplasm</keyword>
<dbReference type="GO" id="GO:0043022">
    <property type="term" value="F:ribosome binding"/>
    <property type="evidence" value="ECO:0007669"/>
    <property type="project" value="UniProtKB-UniRule"/>
</dbReference>
<protein>
    <recommendedName>
        <fullName evidence="5">Dual-action ribosomal maturation protein DarP</fullName>
    </recommendedName>
    <alternativeName>
        <fullName evidence="5">Large ribosomal subunit assembly factor DarP</fullName>
    </alternativeName>
</protein>
<comment type="subcellular location">
    <subcellularLocation>
        <location evidence="5">Cytoplasm</location>
    </subcellularLocation>
    <text evidence="5">Associates with late stage pre-50S ribosomal subunits.</text>
</comment>
<evidence type="ECO:0000256" key="2">
    <source>
        <dbReference type="ARBA" id="ARBA00022517"/>
    </source>
</evidence>
<dbReference type="AlphaFoldDB" id="A0A1W2B679"/>
<evidence type="ECO:0000313" key="6">
    <source>
        <dbReference type="EMBL" id="SMC68290.1"/>
    </source>
</evidence>
<dbReference type="EMBL" id="FWXJ01000011">
    <property type="protein sequence ID" value="SMC68290.1"/>
    <property type="molecule type" value="Genomic_DNA"/>
</dbReference>
<dbReference type="InterPro" id="IPR023153">
    <property type="entry name" value="DarP_sf"/>
</dbReference>
<organism evidence="6 7">
    <name type="scientific">Polynucleobacter kasalickyi</name>
    <dbReference type="NCBI Taxonomy" id="1938817"/>
    <lineage>
        <taxon>Bacteria</taxon>
        <taxon>Pseudomonadati</taxon>
        <taxon>Pseudomonadota</taxon>
        <taxon>Betaproteobacteria</taxon>
        <taxon>Burkholderiales</taxon>
        <taxon>Burkholderiaceae</taxon>
        <taxon>Polynucleobacter</taxon>
    </lineage>
</organism>
<dbReference type="PANTHER" id="PTHR38101:SF1">
    <property type="entry name" value="UPF0307 PROTEIN YJGA"/>
    <property type="match status" value="1"/>
</dbReference>
<dbReference type="Pfam" id="PF04751">
    <property type="entry name" value="DarP"/>
    <property type="match status" value="1"/>
</dbReference>
<evidence type="ECO:0000256" key="5">
    <source>
        <dbReference type="HAMAP-Rule" id="MF_00765"/>
    </source>
</evidence>
<accession>A0A1W2B679</accession>
<dbReference type="GO" id="GO:0019843">
    <property type="term" value="F:rRNA binding"/>
    <property type="evidence" value="ECO:0007669"/>
    <property type="project" value="UniProtKB-UniRule"/>
</dbReference>
<name>A0A1W2B679_9BURK</name>
<dbReference type="PIRSF" id="PIRSF016183">
    <property type="entry name" value="UCP016183"/>
    <property type="match status" value="1"/>
</dbReference>
<gene>
    <name evidence="5" type="primary">darP</name>
    <name evidence="6" type="ORF">SAMN06296008_11199</name>
</gene>
<dbReference type="GO" id="GO:0005829">
    <property type="term" value="C:cytosol"/>
    <property type="evidence" value="ECO:0007669"/>
    <property type="project" value="TreeGrafter"/>
</dbReference>
<keyword evidence="7" id="KW-1185">Reference proteome</keyword>
<dbReference type="PANTHER" id="PTHR38101">
    <property type="entry name" value="UPF0307 PROTEIN YJGA"/>
    <property type="match status" value="1"/>
</dbReference>
<sequence length="182" mass="21134">MTDEYDDEDYGPSKSEIKRQMLARQDLAKTLSELSSEQIKSLPVDEKMKEKLLETEKIRSFGAIKRHKLFLGKLMRALDEEEIAAIEARLEAIKGVNKVEIAKFHHLERLRDDLLAHDARLTQLINENPNSDLQNLRTLIRNARKEKADNKPPKAFREIFQILKALENMKQSPLVDEDEVEE</sequence>
<dbReference type="GO" id="GO:1902626">
    <property type="term" value="P:assembly of large subunit precursor of preribosome"/>
    <property type="evidence" value="ECO:0007669"/>
    <property type="project" value="UniProtKB-UniRule"/>
</dbReference>
<dbReference type="STRING" id="1938817.SAMN06296008_11199"/>
<evidence type="ECO:0000313" key="7">
    <source>
        <dbReference type="Proteomes" id="UP000192708"/>
    </source>
</evidence>
<dbReference type="InterPro" id="IPR006839">
    <property type="entry name" value="DarP"/>
</dbReference>
<comment type="similarity">
    <text evidence="5">Belongs to the DarP family.</text>
</comment>
<dbReference type="CDD" id="cd16331">
    <property type="entry name" value="YjgA-like"/>
    <property type="match status" value="1"/>
</dbReference>
<evidence type="ECO:0000256" key="1">
    <source>
        <dbReference type="ARBA" id="ARBA00022490"/>
    </source>
</evidence>
<evidence type="ECO:0000256" key="3">
    <source>
        <dbReference type="ARBA" id="ARBA00022730"/>
    </source>
</evidence>
<dbReference type="HAMAP" id="MF_00765">
    <property type="entry name" value="DarP"/>
    <property type="match status" value="1"/>
</dbReference>
<dbReference type="Gene3D" id="1.10.60.30">
    <property type="entry name" value="PSPTO4464-like domains"/>
    <property type="match status" value="2"/>
</dbReference>
<comment type="function">
    <text evidence="5">Member of a network of 50S ribosomal subunit biogenesis factors which assembles along the 30S-50S interface, preventing incorrect 23S rRNA structures from forming. Promotes peptidyl transferase center (PTC) maturation.</text>
</comment>
<reference evidence="6 7" key="1">
    <citation type="submission" date="2017-04" db="EMBL/GenBank/DDBJ databases">
        <authorList>
            <person name="Afonso C.L."/>
            <person name="Miller P.J."/>
            <person name="Scott M.A."/>
            <person name="Spackman E."/>
            <person name="Goraichik I."/>
            <person name="Dimitrov K.M."/>
            <person name="Suarez D.L."/>
            <person name="Swayne D.E."/>
        </authorList>
    </citation>
    <scope>NUCLEOTIDE SEQUENCE [LARGE SCALE GENOMIC DNA]</scope>
    <source>
        <strain evidence="6 7">VK13</strain>
    </source>
</reference>
<keyword evidence="3 5" id="KW-0699">rRNA-binding</keyword>
<dbReference type="SUPFAM" id="SSF158710">
    <property type="entry name" value="PSPTO4464-like"/>
    <property type="match status" value="1"/>
</dbReference>